<dbReference type="SUPFAM" id="SSF46689">
    <property type="entry name" value="Homeodomain-like"/>
    <property type="match status" value="1"/>
</dbReference>
<evidence type="ECO:0000313" key="1">
    <source>
        <dbReference type="EMBL" id="GGC43212.1"/>
    </source>
</evidence>
<organism evidence="1 2">
    <name type="scientific">Brevibacterium sediminis</name>
    <dbReference type="NCBI Taxonomy" id="1857024"/>
    <lineage>
        <taxon>Bacteria</taxon>
        <taxon>Bacillati</taxon>
        <taxon>Actinomycetota</taxon>
        <taxon>Actinomycetes</taxon>
        <taxon>Micrococcales</taxon>
        <taxon>Brevibacteriaceae</taxon>
        <taxon>Brevibacterium</taxon>
    </lineage>
</organism>
<accession>A0ABQ1MMJ0</accession>
<evidence type="ECO:0008006" key="3">
    <source>
        <dbReference type="Google" id="ProtNLM"/>
    </source>
</evidence>
<keyword evidence="2" id="KW-1185">Reference proteome</keyword>
<dbReference type="Proteomes" id="UP000632322">
    <property type="component" value="Unassembled WGS sequence"/>
</dbReference>
<dbReference type="RefSeq" id="WP_181271907.1">
    <property type="nucleotide sequence ID" value="NZ_BMJG01000010.1"/>
</dbReference>
<sequence length="242" mass="26325">MARTHRSEADTRIRVSEAIIDYVAEHGVGVRPEIPMEVILESAQVSRASAYRIWRGKEAFGAFALEQCVSGHAMATLNADRALELARAAESSTPGRLEAAAEFLCSAADEELDILLESDRWRAFVRFQAIAADDPTSEVGTLLAKIESEDIERIARIYETVAAVWGLVPIPESGTRSIAEAVLLLARSSIGRIVSGRDETSARGIYAEALRGLIRGSFREVPGTRVDLDAARRQWGEGSGEN</sequence>
<dbReference type="EMBL" id="BMJG01000010">
    <property type="protein sequence ID" value="GGC43212.1"/>
    <property type="molecule type" value="Genomic_DNA"/>
</dbReference>
<dbReference type="InterPro" id="IPR009057">
    <property type="entry name" value="Homeodomain-like_sf"/>
</dbReference>
<name>A0ABQ1MMJ0_9MICO</name>
<proteinExistence type="predicted"/>
<gene>
    <name evidence="1" type="ORF">GCM10010974_26970</name>
</gene>
<protein>
    <recommendedName>
        <fullName evidence="3">TetR/AcrR family transcriptional regulator</fullName>
    </recommendedName>
</protein>
<comment type="caution">
    <text evidence="1">The sequence shown here is derived from an EMBL/GenBank/DDBJ whole genome shotgun (WGS) entry which is preliminary data.</text>
</comment>
<evidence type="ECO:0000313" key="2">
    <source>
        <dbReference type="Proteomes" id="UP000632322"/>
    </source>
</evidence>
<reference evidence="2" key="1">
    <citation type="journal article" date="2019" name="Int. J. Syst. Evol. Microbiol.">
        <title>The Global Catalogue of Microorganisms (GCM) 10K type strain sequencing project: providing services to taxonomists for standard genome sequencing and annotation.</title>
        <authorList>
            <consortium name="The Broad Institute Genomics Platform"/>
            <consortium name="The Broad Institute Genome Sequencing Center for Infectious Disease"/>
            <person name="Wu L."/>
            <person name="Ma J."/>
        </authorList>
    </citation>
    <scope>NUCLEOTIDE SEQUENCE [LARGE SCALE GENOMIC DNA]</scope>
    <source>
        <strain evidence="2">CGMCC 1.15472</strain>
    </source>
</reference>